<proteinExistence type="predicted"/>
<dbReference type="AlphaFoldDB" id="A0A5A7SDZ3"/>
<keyword evidence="3" id="KW-1185">Reference proteome</keyword>
<dbReference type="Proteomes" id="UP000322244">
    <property type="component" value="Unassembled WGS sequence"/>
</dbReference>
<evidence type="ECO:0000259" key="1">
    <source>
        <dbReference type="Pfam" id="PF11706"/>
    </source>
</evidence>
<feature type="domain" description="Zinc finger CGNR" evidence="1">
    <location>
        <begin position="129"/>
        <end position="170"/>
    </location>
</feature>
<accession>A0A5A7SDZ3</accession>
<sequence>MHLNPYGADAVVLATELVNDPPDDVRALARRCVDAGVVVEVEPTAADFAATHRFLDAWTEVVDAESDAERALLLNRLLARASAYPRLTDHAETGWHIHYRDPDMPLSGVLEALLSVGTALHLTGRGMDRLGRCATAECGRVFADVSRNGRQRYCSPACSNRDAVRRHRARSRG</sequence>
<name>A0A5A7SDZ3_9NOCA</name>
<protein>
    <submittedName>
        <fullName evidence="2">CGNR zinc finger domain-containing protein</fullName>
    </submittedName>
</protein>
<dbReference type="Pfam" id="PF11706">
    <property type="entry name" value="zf-CGNR"/>
    <property type="match status" value="1"/>
</dbReference>
<dbReference type="SUPFAM" id="SSF160904">
    <property type="entry name" value="Jann2411-like"/>
    <property type="match status" value="1"/>
</dbReference>
<dbReference type="PANTHER" id="PTHR35525">
    <property type="entry name" value="BLL6575 PROTEIN"/>
    <property type="match status" value="1"/>
</dbReference>
<dbReference type="OrthoDB" id="3531194at2"/>
<dbReference type="Gene3D" id="1.10.3300.10">
    <property type="entry name" value="Jann2411-like domain"/>
    <property type="match status" value="1"/>
</dbReference>
<evidence type="ECO:0000313" key="3">
    <source>
        <dbReference type="Proteomes" id="UP000322244"/>
    </source>
</evidence>
<gene>
    <name evidence="2" type="ORF">FOY51_08360</name>
</gene>
<dbReference type="PANTHER" id="PTHR35525:SF3">
    <property type="entry name" value="BLL6575 PROTEIN"/>
    <property type="match status" value="1"/>
</dbReference>
<dbReference type="InterPro" id="IPR023286">
    <property type="entry name" value="ABATE_dom_sf"/>
</dbReference>
<dbReference type="RefSeq" id="WP_149429757.1">
    <property type="nucleotide sequence ID" value="NZ_VLNY01000003.1"/>
</dbReference>
<dbReference type="EMBL" id="VLNY01000003">
    <property type="protein sequence ID" value="KAA0023412.1"/>
    <property type="molecule type" value="Genomic_DNA"/>
</dbReference>
<evidence type="ECO:0000313" key="2">
    <source>
        <dbReference type="EMBL" id="KAA0023412.1"/>
    </source>
</evidence>
<dbReference type="InterPro" id="IPR021005">
    <property type="entry name" value="Znf_CGNR"/>
</dbReference>
<comment type="caution">
    <text evidence="2">The sequence shown here is derived from an EMBL/GenBank/DDBJ whole genome shotgun (WGS) entry which is preliminary data.</text>
</comment>
<dbReference type="InterPro" id="IPR010852">
    <property type="entry name" value="ABATE"/>
</dbReference>
<organism evidence="2 3">
    <name type="scientific">Antrihabitans cavernicola</name>
    <dbReference type="NCBI Taxonomy" id="2495913"/>
    <lineage>
        <taxon>Bacteria</taxon>
        <taxon>Bacillati</taxon>
        <taxon>Actinomycetota</taxon>
        <taxon>Actinomycetes</taxon>
        <taxon>Mycobacteriales</taxon>
        <taxon>Nocardiaceae</taxon>
        <taxon>Antrihabitans</taxon>
    </lineage>
</organism>
<reference evidence="2 3" key="1">
    <citation type="submission" date="2019-07" db="EMBL/GenBank/DDBJ databases">
        <title>Rhodococcus cavernicolus sp. nov., isolated from a cave.</title>
        <authorList>
            <person name="Lee S.D."/>
        </authorList>
    </citation>
    <scope>NUCLEOTIDE SEQUENCE [LARGE SCALE GENOMIC DNA]</scope>
    <source>
        <strain evidence="2 3">C1-24</strain>
    </source>
</reference>